<dbReference type="Proteomes" id="UP001337655">
    <property type="component" value="Unassembled WGS sequence"/>
</dbReference>
<feature type="compositionally biased region" description="Low complexity" evidence="2">
    <location>
        <begin position="682"/>
        <end position="691"/>
    </location>
</feature>
<dbReference type="AlphaFoldDB" id="A0AAV9PF89"/>
<feature type="transmembrane region" description="Helical" evidence="3">
    <location>
        <begin position="728"/>
        <end position="747"/>
    </location>
</feature>
<feature type="region of interest" description="Disordered" evidence="2">
    <location>
        <begin position="658"/>
        <end position="699"/>
    </location>
</feature>
<evidence type="ECO:0000313" key="5">
    <source>
        <dbReference type="EMBL" id="KAK5171892.1"/>
    </source>
</evidence>
<dbReference type="PROSITE" id="PS51719">
    <property type="entry name" value="G_SEPTIN"/>
    <property type="match status" value="1"/>
</dbReference>
<dbReference type="GO" id="GO:0005525">
    <property type="term" value="F:GTP binding"/>
    <property type="evidence" value="ECO:0007669"/>
    <property type="project" value="InterPro"/>
</dbReference>
<evidence type="ECO:0000256" key="2">
    <source>
        <dbReference type="SAM" id="MobiDB-lite"/>
    </source>
</evidence>
<dbReference type="InterPro" id="IPR027417">
    <property type="entry name" value="P-loop_NTPase"/>
</dbReference>
<comment type="caution">
    <text evidence="5">The sequence shown here is derived from an EMBL/GenBank/DDBJ whole genome shotgun (WGS) entry which is preliminary data.</text>
</comment>
<keyword evidence="1" id="KW-0342">GTP-binding</keyword>
<feature type="compositionally biased region" description="Polar residues" evidence="2">
    <location>
        <begin position="665"/>
        <end position="674"/>
    </location>
</feature>
<keyword evidence="1" id="KW-0547">Nucleotide-binding</keyword>
<dbReference type="Pfam" id="PF00735">
    <property type="entry name" value="Septin"/>
    <property type="match status" value="1"/>
</dbReference>
<comment type="similarity">
    <text evidence="1">Belongs to the TRAFAC class TrmE-Era-EngA-EngB-Septin-like GTPase superfamily. Septin GTPase family.</text>
</comment>
<evidence type="ECO:0000256" key="1">
    <source>
        <dbReference type="RuleBase" id="RU004560"/>
    </source>
</evidence>
<dbReference type="RefSeq" id="XP_064660736.1">
    <property type="nucleotide sequence ID" value="XM_064800785.1"/>
</dbReference>
<reference evidence="5 6" key="1">
    <citation type="submission" date="2023-08" db="EMBL/GenBank/DDBJ databases">
        <title>Black Yeasts Isolated from many extreme environments.</title>
        <authorList>
            <person name="Coleine C."/>
            <person name="Stajich J.E."/>
            <person name="Selbmann L."/>
        </authorList>
    </citation>
    <scope>NUCLEOTIDE SEQUENCE [LARGE SCALE GENOMIC DNA]</scope>
    <source>
        <strain evidence="5 6">CCFEE 5935</strain>
    </source>
</reference>
<evidence type="ECO:0000256" key="3">
    <source>
        <dbReference type="SAM" id="Phobius"/>
    </source>
</evidence>
<feature type="compositionally biased region" description="Polar residues" evidence="2">
    <location>
        <begin position="205"/>
        <end position="214"/>
    </location>
</feature>
<organism evidence="5 6">
    <name type="scientific">Saxophila tyrrhenica</name>
    <dbReference type="NCBI Taxonomy" id="1690608"/>
    <lineage>
        <taxon>Eukaryota</taxon>
        <taxon>Fungi</taxon>
        <taxon>Dikarya</taxon>
        <taxon>Ascomycota</taxon>
        <taxon>Pezizomycotina</taxon>
        <taxon>Dothideomycetes</taxon>
        <taxon>Dothideomycetidae</taxon>
        <taxon>Mycosphaerellales</taxon>
        <taxon>Extremaceae</taxon>
        <taxon>Saxophila</taxon>
    </lineage>
</organism>
<feature type="compositionally biased region" description="Polar residues" evidence="2">
    <location>
        <begin position="59"/>
        <end position="89"/>
    </location>
</feature>
<accession>A0AAV9PF89</accession>
<keyword evidence="3" id="KW-0812">Transmembrane</keyword>
<feature type="domain" description="Septin-type G" evidence="4">
    <location>
        <begin position="274"/>
        <end position="575"/>
    </location>
</feature>
<sequence length="788" mass="85604">MSAPQDSPQHRTVRGKRVATGQPPYTNPGHSGPTTFFLKSEKDIEAGAQQQRGRKMSRASASTQDENTSPTPSGSMSGDSSFGVQSLEDTINPPPYHDSRSLSRTDSNISDASFDPSADPTPLSSRKRKAGNPVHPRIAAAGQRIISSDHLSSPTQAPRNGSPVSLRSIDSPVHSRLRRGSAASSLNLSQPITPLKMSPQPASAMPSTPRSGSPKSFRLSDGEVSEADSQAVQSSCGDEEEGDSEVVGAGAMPQLVMPSIAMPSRRPFTERGRLMGRLKVMAIGQRGVGKTSLIQSMCRACEDVVHVDSMATGPYGMPESLCDESACTGTRKIEEIGASTRPYPSWWTDFETRRMLLKRKSMGEGVLERNITFVDTPGFHEGHHVKQVLEHFKSSLSRMTTMGKMGDSELIGMLSGEGGVQTDAVIYVFEPQVDAKEAADAENSELDLLRYLCKWTNVIPVIGRADEVDAATIEERKKQLLAMFEQLDDKPFLNELLSTFSKEHPAEPFAISSALADDSETIDASVLMSSSYLQPLIPSELDVFVSALFEPNNTARLRHFSATKFLLWRQENLGSLFQNHLLLASPEIPDETSKVLVPHGDSSYFRSASPTTDSDNAAGRGPSPYARALANASPSEPFRQLRLAKWAQDLQRSLDNERRRVQQRFYPNSSGSSADSDEKHSPTLPLTTTSSQPRGAKGRLGGPVAIIDPRDPLGLLAFGQVFRRRGYVVMRVAAGAGVVGAVCWWVLRNWTDVQEWLGFGGQGEVWSVSAVPAPSAGVEGWREWAGLR</sequence>
<feature type="compositionally biased region" description="Polar residues" evidence="2">
    <location>
        <begin position="145"/>
        <end position="165"/>
    </location>
</feature>
<feature type="compositionally biased region" description="Low complexity" evidence="2">
    <location>
        <begin position="180"/>
        <end position="189"/>
    </location>
</feature>
<proteinExistence type="inferred from homology"/>
<feature type="compositionally biased region" description="Polar residues" evidence="2">
    <location>
        <begin position="227"/>
        <end position="236"/>
    </location>
</feature>
<name>A0AAV9PF89_9PEZI</name>
<dbReference type="InterPro" id="IPR030379">
    <property type="entry name" value="G_SEPTIN_dom"/>
</dbReference>
<evidence type="ECO:0000259" key="4">
    <source>
        <dbReference type="PROSITE" id="PS51719"/>
    </source>
</evidence>
<dbReference type="GeneID" id="89924875"/>
<keyword evidence="6" id="KW-1185">Reference proteome</keyword>
<dbReference type="Gene3D" id="3.40.50.300">
    <property type="entry name" value="P-loop containing nucleotide triphosphate hydrolases"/>
    <property type="match status" value="1"/>
</dbReference>
<keyword evidence="3" id="KW-0472">Membrane</keyword>
<protein>
    <recommendedName>
        <fullName evidence="4">Septin-type G domain-containing protein</fullName>
    </recommendedName>
</protein>
<feature type="region of interest" description="Disordered" evidence="2">
    <location>
        <begin position="1"/>
        <end position="244"/>
    </location>
</feature>
<dbReference type="EMBL" id="JAVRRT010000005">
    <property type="protein sequence ID" value="KAK5171892.1"/>
    <property type="molecule type" value="Genomic_DNA"/>
</dbReference>
<feature type="compositionally biased region" description="Polar residues" evidence="2">
    <location>
        <begin position="605"/>
        <end position="615"/>
    </location>
</feature>
<dbReference type="SUPFAM" id="SSF52540">
    <property type="entry name" value="P-loop containing nucleoside triphosphate hydrolases"/>
    <property type="match status" value="1"/>
</dbReference>
<keyword evidence="3" id="KW-1133">Transmembrane helix</keyword>
<feature type="region of interest" description="Disordered" evidence="2">
    <location>
        <begin position="605"/>
        <end position="632"/>
    </location>
</feature>
<evidence type="ECO:0000313" key="6">
    <source>
        <dbReference type="Proteomes" id="UP001337655"/>
    </source>
</evidence>
<gene>
    <name evidence="5" type="ORF">LTR77_003529</name>
</gene>